<evidence type="ECO:0000256" key="3">
    <source>
        <dbReference type="ARBA" id="ARBA00018943"/>
    </source>
</evidence>
<evidence type="ECO:0000259" key="9">
    <source>
        <dbReference type="Pfam" id="PF03931"/>
    </source>
</evidence>
<dbReference type="Gene3D" id="3.30.710.10">
    <property type="entry name" value="Potassium Channel Kv1.1, Chain A"/>
    <property type="match status" value="1"/>
</dbReference>
<dbReference type="RefSeq" id="XP_013253453.1">
    <property type="nucleotide sequence ID" value="XM_013397999.1"/>
</dbReference>
<keyword evidence="11" id="KW-1185">Reference proteome</keyword>
<evidence type="ECO:0000313" key="11">
    <source>
        <dbReference type="Proteomes" id="UP000027920"/>
    </source>
</evidence>
<comment type="subunit">
    <text evidence="2">Component of the SCF (SKP1-CUL1-F-box protein) E3 ubiquitin ligase complexes.</text>
</comment>
<sequence length="637" mass="72163">MGPGLTNEAEPWRSHAGGNDVKLTGSDGEEIISKRDVACQSGLIKGLIDVVGEEEAILMPIPSSTLKLVFQWAAVKPDTLDRLGRYHDQWSQQDLPTKVELVWATNYLDIPDLWEKACTSLRLTLEDLALANWLSTSLNSIRLALDIPDDLTVAQRQRIRLERISLDDYFYEAEREKLTAGPRRDADPDLAAPRAVVDSPPRDGWMMETSLDIAMDIPCRRLSDLSYDCLEMVFDKMTYSTIDTLSLLSTGFHDLVDPWIWKEARVATPWGDKSRYTFSEMRQLSPLAFADVLSRPQQATCLKILHIGNLSSGRLDEFLLRLPRAVALQEVCVETETDVAQLWSALSGLKDLRKLTVRDSHGYHAAEWRESRLRSLCLTAVSDRACEPLELPHLESLSMRRDENYVFHPSSVVDLGLLKNLKHLSLSRTQDLDASTIKGTAGMLTSCEFEAVRGDLDNFFKRHSSSLESISLRHCGDSICAHFPRMRAVHILQCTQGIISGSSLPRLTHIFVDESARWKHGQTFNPCGEFAANLASTVQSLVFVANHEGFYGAEPSWFEPLTTAPSLLDLHLRGMHLPAVLDTQLFQRRLRHYSVGRDFDLERELPEWDPDHLLIPTRQCVARQERARRWSARQRQR</sequence>
<accession>A0A072NV05</accession>
<comment type="caution">
    <text evidence="10">The sequence shown here is derived from an EMBL/GenBank/DDBJ whole genome shotgun (WGS) entry which is preliminary data.</text>
</comment>
<evidence type="ECO:0000256" key="4">
    <source>
        <dbReference type="ARBA" id="ARBA00030035"/>
    </source>
</evidence>
<comment type="function">
    <text evidence="6">Essential component of the SCF (SKP1-CUL1-F-box protein) E3 ubiquitin ligase complexes, which mediate the ubiquitination and subsequent proteasomal degradation of target proteins. Controls sulfur metabolite repression, probably by mediating the inactivation or degradation of the metR transcription factor.</text>
</comment>
<organism evidence="10 11">
    <name type="scientific">Exophiala aquamarina CBS 119918</name>
    <dbReference type="NCBI Taxonomy" id="1182545"/>
    <lineage>
        <taxon>Eukaryota</taxon>
        <taxon>Fungi</taxon>
        <taxon>Dikarya</taxon>
        <taxon>Ascomycota</taxon>
        <taxon>Pezizomycotina</taxon>
        <taxon>Eurotiomycetes</taxon>
        <taxon>Chaetothyriomycetidae</taxon>
        <taxon>Chaetothyriales</taxon>
        <taxon>Herpotrichiellaceae</taxon>
        <taxon>Exophiala</taxon>
    </lineage>
</organism>
<reference evidence="10 11" key="1">
    <citation type="submission" date="2013-03" db="EMBL/GenBank/DDBJ databases">
        <title>The Genome Sequence of Exophiala aquamarina CBS 119918.</title>
        <authorList>
            <consortium name="The Broad Institute Genomics Platform"/>
            <person name="Cuomo C."/>
            <person name="de Hoog S."/>
            <person name="Gorbushina A."/>
            <person name="Walker B."/>
            <person name="Young S.K."/>
            <person name="Zeng Q."/>
            <person name="Gargeya S."/>
            <person name="Fitzgerald M."/>
            <person name="Haas B."/>
            <person name="Abouelleil A."/>
            <person name="Allen A.W."/>
            <person name="Alvarado L."/>
            <person name="Arachchi H.M."/>
            <person name="Berlin A.M."/>
            <person name="Chapman S.B."/>
            <person name="Gainer-Dewar J."/>
            <person name="Goldberg J."/>
            <person name="Griggs A."/>
            <person name="Gujja S."/>
            <person name="Hansen M."/>
            <person name="Howarth C."/>
            <person name="Imamovic A."/>
            <person name="Ireland A."/>
            <person name="Larimer J."/>
            <person name="McCowan C."/>
            <person name="Murphy C."/>
            <person name="Pearson M."/>
            <person name="Poon T.W."/>
            <person name="Priest M."/>
            <person name="Roberts A."/>
            <person name="Saif S."/>
            <person name="Shea T."/>
            <person name="Sisk P."/>
            <person name="Sykes S."/>
            <person name="Wortman J."/>
            <person name="Nusbaum C."/>
            <person name="Birren B."/>
        </authorList>
    </citation>
    <scope>NUCLEOTIDE SEQUENCE [LARGE SCALE GENOMIC DNA]</scope>
    <source>
        <strain evidence="10 11">CBS 119918</strain>
    </source>
</reference>
<dbReference type="InterPro" id="IPR011333">
    <property type="entry name" value="SKP1/BTB/POZ_sf"/>
</dbReference>
<dbReference type="STRING" id="1182545.A0A072NV05"/>
<evidence type="ECO:0000256" key="7">
    <source>
        <dbReference type="SAM" id="MobiDB-lite"/>
    </source>
</evidence>
<protein>
    <recommendedName>
        <fullName evidence="3">E3 ubiquitin ligase complex SCF subunit sconC</fullName>
    </recommendedName>
    <alternativeName>
        <fullName evidence="5">Sulfur controller C</fullName>
    </alternativeName>
    <alternativeName>
        <fullName evidence="4">Sulfur metabolite repression control protein C</fullName>
    </alternativeName>
</protein>
<evidence type="ECO:0000256" key="5">
    <source>
        <dbReference type="ARBA" id="ARBA00032114"/>
    </source>
</evidence>
<evidence type="ECO:0000256" key="2">
    <source>
        <dbReference type="ARBA" id="ARBA00011194"/>
    </source>
</evidence>
<dbReference type="GeneID" id="25287976"/>
<dbReference type="Pfam" id="PF00646">
    <property type="entry name" value="F-box"/>
    <property type="match status" value="1"/>
</dbReference>
<comment type="similarity">
    <text evidence="1">Belongs to the SKP1 family.</text>
</comment>
<evidence type="ECO:0000256" key="6">
    <source>
        <dbReference type="ARBA" id="ARBA00045385"/>
    </source>
</evidence>
<dbReference type="GO" id="GO:0006511">
    <property type="term" value="P:ubiquitin-dependent protein catabolic process"/>
    <property type="evidence" value="ECO:0007669"/>
    <property type="project" value="InterPro"/>
</dbReference>
<dbReference type="EMBL" id="AMGV01000058">
    <property type="protein sequence ID" value="KEF50863.1"/>
    <property type="molecule type" value="Genomic_DNA"/>
</dbReference>
<dbReference type="Pfam" id="PF03931">
    <property type="entry name" value="Skp1_POZ"/>
    <property type="match status" value="1"/>
</dbReference>
<dbReference type="Proteomes" id="UP000027920">
    <property type="component" value="Unassembled WGS sequence"/>
</dbReference>
<feature type="domain" description="SKP1 component POZ" evidence="9">
    <location>
        <begin position="21"/>
        <end position="73"/>
    </location>
</feature>
<dbReference type="InterPro" id="IPR032675">
    <property type="entry name" value="LRR_dom_sf"/>
</dbReference>
<proteinExistence type="inferred from homology"/>
<dbReference type="SUPFAM" id="SSF52047">
    <property type="entry name" value="RNI-like"/>
    <property type="match status" value="1"/>
</dbReference>
<evidence type="ECO:0000256" key="1">
    <source>
        <dbReference type="ARBA" id="ARBA00009993"/>
    </source>
</evidence>
<dbReference type="Gene3D" id="3.80.10.10">
    <property type="entry name" value="Ribonuclease Inhibitor"/>
    <property type="match status" value="1"/>
</dbReference>
<dbReference type="HOGENOM" id="CLU_429621_0_0_1"/>
<dbReference type="AlphaFoldDB" id="A0A072NV05"/>
<dbReference type="InterPro" id="IPR001810">
    <property type="entry name" value="F-box_dom"/>
</dbReference>
<dbReference type="InterPro" id="IPR001232">
    <property type="entry name" value="SKP1-like"/>
</dbReference>
<feature type="region of interest" description="Disordered" evidence="7">
    <location>
        <begin position="1"/>
        <end position="25"/>
    </location>
</feature>
<dbReference type="SMART" id="SM00512">
    <property type="entry name" value="Skp1"/>
    <property type="match status" value="1"/>
</dbReference>
<gene>
    <name evidence="10" type="ORF">A1O9_13085</name>
</gene>
<dbReference type="InterPro" id="IPR016073">
    <property type="entry name" value="Skp1_comp_POZ"/>
</dbReference>
<evidence type="ECO:0000313" key="10">
    <source>
        <dbReference type="EMBL" id="KEF50863.1"/>
    </source>
</evidence>
<name>A0A072NV05_9EURO</name>
<evidence type="ECO:0000259" key="8">
    <source>
        <dbReference type="Pfam" id="PF00646"/>
    </source>
</evidence>
<dbReference type="SUPFAM" id="SSF54695">
    <property type="entry name" value="POZ domain"/>
    <property type="match status" value="1"/>
</dbReference>
<dbReference type="VEuPathDB" id="FungiDB:A1O9_13085"/>
<feature type="domain" description="F-box" evidence="8">
    <location>
        <begin position="222"/>
        <end position="257"/>
    </location>
</feature>